<dbReference type="PANTHER" id="PTHR23226:SF397">
    <property type="entry name" value="C2H2-TYPE DOMAIN-CONTAINING PROTEIN"/>
    <property type="match status" value="1"/>
</dbReference>
<proteinExistence type="predicted"/>
<dbReference type="PANTHER" id="PTHR23226">
    <property type="entry name" value="ZINC FINGER AND SCAN DOMAIN-CONTAINING"/>
    <property type="match status" value="1"/>
</dbReference>
<reference evidence="5" key="1">
    <citation type="submission" date="2023-07" db="EMBL/GenBank/DDBJ databases">
        <title>Chromosome-level genome assembly of Artemia franciscana.</title>
        <authorList>
            <person name="Jo E."/>
        </authorList>
    </citation>
    <scope>NUCLEOTIDE SEQUENCE</scope>
    <source>
        <tissue evidence="5">Whole body</tissue>
    </source>
</reference>
<dbReference type="Gene3D" id="3.30.160.60">
    <property type="entry name" value="Classic Zinc Finger"/>
    <property type="match status" value="1"/>
</dbReference>
<dbReference type="InterPro" id="IPR036236">
    <property type="entry name" value="Znf_C2H2_sf"/>
</dbReference>
<dbReference type="GO" id="GO:0000981">
    <property type="term" value="F:DNA-binding transcription factor activity, RNA polymerase II-specific"/>
    <property type="evidence" value="ECO:0007669"/>
    <property type="project" value="TreeGrafter"/>
</dbReference>
<dbReference type="EMBL" id="JAVRJZ010000015">
    <property type="protein sequence ID" value="KAK2712845.1"/>
    <property type="molecule type" value="Genomic_DNA"/>
</dbReference>
<evidence type="ECO:0000256" key="4">
    <source>
        <dbReference type="ARBA" id="ARBA00022833"/>
    </source>
</evidence>
<dbReference type="Proteomes" id="UP001187531">
    <property type="component" value="Unassembled WGS sequence"/>
</dbReference>
<keyword evidence="4" id="KW-0862">Zinc</keyword>
<name>A0AA88L966_ARTSF</name>
<keyword evidence="1" id="KW-0479">Metal-binding</keyword>
<evidence type="ECO:0000313" key="5">
    <source>
        <dbReference type="EMBL" id="KAK2712845.1"/>
    </source>
</evidence>
<dbReference type="AlphaFoldDB" id="A0AA88L966"/>
<evidence type="ECO:0000256" key="1">
    <source>
        <dbReference type="ARBA" id="ARBA00022723"/>
    </source>
</evidence>
<keyword evidence="2" id="KW-0677">Repeat</keyword>
<evidence type="ECO:0000313" key="6">
    <source>
        <dbReference type="Proteomes" id="UP001187531"/>
    </source>
</evidence>
<dbReference type="SUPFAM" id="SSF57667">
    <property type="entry name" value="beta-beta-alpha zinc fingers"/>
    <property type="match status" value="2"/>
</dbReference>
<protein>
    <submittedName>
        <fullName evidence="5">Uncharacterized protein</fullName>
    </submittedName>
</protein>
<gene>
    <name evidence="5" type="ORF">QYM36_011517</name>
</gene>
<dbReference type="GO" id="GO:0000978">
    <property type="term" value="F:RNA polymerase II cis-regulatory region sequence-specific DNA binding"/>
    <property type="evidence" value="ECO:0007669"/>
    <property type="project" value="TreeGrafter"/>
</dbReference>
<comment type="caution">
    <text evidence="5">The sequence shown here is derived from an EMBL/GenBank/DDBJ whole genome shotgun (WGS) entry which is preliminary data.</text>
</comment>
<keyword evidence="3" id="KW-0863">Zinc-finger</keyword>
<sequence>MQLCNATLHAHRRVDTKEKPYKFINKSFSHNPNLHVHQRIQTIEQSTLHAQCNFAMQRCMLIEELTRKKSHTSLMYINKSFSHNPNLHVHQRIQTTEQSTLHAQCNFAMQRCTLIEELTRKKSHTSLMYINKSFSHNPNLHVHQRIQTIEQSTLHAQCNFAMQRCMLIEELTRKKSHTSLMCINKSFSHNPNLHVHQRIQTIEQSTLHAQCNFAMQRCMLIEELTRKKSHTSLMYINKSFSHNSNLPVQQRIQTIEQSTLDAQCIFAMQRCMLNEQLTRKKSHTSLMYINKSFSHSPNLHVHQRIQTIEQSTLHAQCNFAMQRCMLIEELTRKKSHTSLMYINKYFSHDPNLYVHQRIQTIEKSYKREVCKKMFNQVSRLHELTHAESTHEIIKTNKQLKLRQIYIFLLLVILSLV</sequence>
<organism evidence="5 6">
    <name type="scientific">Artemia franciscana</name>
    <name type="common">Brine shrimp</name>
    <name type="synonym">Artemia sanfranciscana</name>
    <dbReference type="NCBI Taxonomy" id="6661"/>
    <lineage>
        <taxon>Eukaryota</taxon>
        <taxon>Metazoa</taxon>
        <taxon>Ecdysozoa</taxon>
        <taxon>Arthropoda</taxon>
        <taxon>Crustacea</taxon>
        <taxon>Branchiopoda</taxon>
        <taxon>Anostraca</taxon>
        <taxon>Artemiidae</taxon>
        <taxon>Artemia</taxon>
    </lineage>
</organism>
<keyword evidence="6" id="KW-1185">Reference proteome</keyword>
<evidence type="ECO:0000256" key="3">
    <source>
        <dbReference type="ARBA" id="ARBA00022771"/>
    </source>
</evidence>
<evidence type="ECO:0000256" key="2">
    <source>
        <dbReference type="ARBA" id="ARBA00022737"/>
    </source>
</evidence>
<dbReference type="GO" id="GO:0008270">
    <property type="term" value="F:zinc ion binding"/>
    <property type="evidence" value="ECO:0007669"/>
    <property type="project" value="UniProtKB-KW"/>
</dbReference>
<accession>A0AA88L966</accession>